<reference evidence="2 3" key="1">
    <citation type="journal article" date="2015" name="Genome Biol. Evol.">
        <title>Comparative Genomics of a Bacterivorous Green Alga Reveals Evolutionary Causalities and Consequences of Phago-Mixotrophic Mode of Nutrition.</title>
        <authorList>
            <person name="Burns J.A."/>
            <person name="Paasch A."/>
            <person name="Narechania A."/>
            <person name="Kim E."/>
        </authorList>
    </citation>
    <scope>NUCLEOTIDE SEQUENCE [LARGE SCALE GENOMIC DNA]</scope>
    <source>
        <strain evidence="2 3">PLY_AMNH</strain>
    </source>
</reference>
<evidence type="ECO:0000313" key="2">
    <source>
        <dbReference type="EMBL" id="KAK3236051.1"/>
    </source>
</evidence>
<keyword evidence="3" id="KW-1185">Reference proteome</keyword>
<feature type="compositionally biased region" description="Polar residues" evidence="1">
    <location>
        <begin position="527"/>
        <end position="537"/>
    </location>
</feature>
<comment type="caution">
    <text evidence="2">The sequence shown here is derived from an EMBL/GenBank/DDBJ whole genome shotgun (WGS) entry which is preliminary data.</text>
</comment>
<feature type="region of interest" description="Disordered" evidence="1">
    <location>
        <begin position="800"/>
        <end position="820"/>
    </location>
</feature>
<name>A0AAE0BG67_9CHLO</name>
<dbReference type="EMBL" id="LGRX02035167">
    <property type="protein sequence ID" value="KAK3236051.1"/>
    <property type="molecule type" value="Genomic_DNA"/>
</dbReference>
<feature type="compositionally biased region" description="Basic and acidic residues" evidence="1">
    <location>
        <begin position="566"/>
        <end position="584"/>
    </location>
</feature>
<feature type="region of interest" description="Disordered" evidence="1">
    <location>
        <begin position="281"/>
        <end position="385"/>
    </location>
</feature>
<protein>
    <submittedName>
        <fullName evidence="2">Uncharacterized protein</fullName>
    </submittedName>
</protein>
<accession>A0AAE0BG67</accession>
<gene>
    <name evidence="2" type="ORF">CYMTET_53787</name>
</gene>
<feature type="compositionally biased region" description="Low complexity" evidence="1">
    <location>
        <begin position="342"/>
        <end position="358"/>
    </location>
</feature>
<feature type="compositionally biased region" description="Low complexity" evidence="1">
    <location>
        <begin position="291"/>
        <end position="308"/>
    </location>
</feature>
<feature type="compositionally biased region" description="Polar residues" evidence="1">
    <location>
        <begin position="546"/>
        <end position="563"/>
    </location>
</feature>
<proteinExistence type="predicted"/>
<dbReference type="AlphaFoldDB" id="A0AAE0BG67"/>
<organism evidence="2 3">
    <name type="scientific">Cymbomonas tetramitiformis</name>
    <dbReference type="NCBI Taxonomy" id="36881"/>
    <lineage>
        <taxon>Eukaryota</taxon>
        <taxon>Viridiplantae</taxon>
        <taxon>Chlorophyta</taxon>
        <taxon>Pyramimonadophyceae</taxon>
        <taxon>Pyramimonadales</taxon>
        <taxon>Pyramimonadaceae</taxon>
        <taxon>Cymbomonas</taxon>
    </lineage>
</organism>
<dbReference type="Proteomes" id="UP001190700">
    <property type="component" value="Unassembled WGS sequence"/>
</dbReference>
<evidence type="ECO:0000256" key="1">
    <source>
        <dbReference type="SAM" id="MobiDB-lite"/>
    </source>
</evidence>
<evidence type="ECO:0000313" key="3">
    <source>
        <dbReference type="Proteomes" id="UP001190700"/>
    </source>
</evidence>
<feature type="compositionally biased region" description="Gly residues" evidence="1">
    <location>
        <begin position="369"/>
        <end position="380"/>
    </location>
</feature>
<feature type="compositionally biased region" description="Basic residues" evidence="1">
    <location>
        <begin position="669"/>
        <end position="682"/>
    </location>
</feature>
<feature type="region of interest" description="Disordered" evidence="1">
    <location>
        <begin position="425"/>
        <end position="684"/>
    </location>
</feature>
<sequence length="843" mass="92242">MPRHGQPYVEVTGIPFIEGSSAAELFVVLLRSAQKVIEDGWAISSLAHWHKVASLPSVKSELVKVNNIRLLVDQILDDKVRHIACGKVLLEMAKVLLVIDFSAGPRHVGKGPVEVFVETVLSRARVKEAKSQSEGRTYDDAFKLVGELQRQLVHHLMLHGLCKPELRAHVVHNAASMLLQVWRCMQPELVPKNEISDMYRGMYELAARWQEAKITAKSGDVMMPRVLSLLSLFVRKGVDMYPDLGSTQLYEKTSKLVLQLQKQLQLEAGQYSQLRATLDQGNGLQSHRSTARIASSRGTSSRAGSARSLTQTVSSDRVGAHSARHTPTHDSEPSREHHHGARAATARSSSSRQSSRSQHLTEERSAQGEGHGGGAAGGHLHGVESMPDLGEVQRVLDDLYEQKCPWPTAQSPVLQGRALEALHRATAAARAPARDPGARVSGRTNSKSRRTAVVGRPDRLASPSQSSRAEPLLSSRATSVSVPSAGKFKGTGGDAPDDRERLDVPEGAGFASAGSLDAKERAEASTRVASQFISSNLLKRPGSAPVESSTKVAGTIYTRSGSISRFGERRSRVSDPDRSLRPEESEPPTPEQPTTPTKMSATLAERLSPGWTPLSPATPGGDVYAIPTPGYQSTPQRAPPDKAASASQCTPMSARGDSSDPPSPDRPRRCQTARRGSTRHKYIVVPPSTERIVRTCSPAIIPFLRPSDPPMFRVVPPKPPKKPPTPSQIKPPPTSTCIFNPLTQEWMEPKQVGLTKGWDQDKEIEQTGLSKLIQVKKEMDAKGRLDRSTKDAINMALNKESEHELCNDPNSPKNMRRRKKENQQFLKESLKSLRYMQDVLNKL</sequence>